<keyword evidence="1" id="KW-0472">Membrane</keyword>
<feature type="transmembrane region" description="Helical" evidence="1">
    <location>
        <begin position="44"/>
        <end position="63"/>
    </location>
</feature>
<reference evidence="3" key="1">
    <citation type="journal article" date="2011" name="Nat. Biotechnol.">
        <title>The genomic sequence of the Chinese hamster ovary (CHO)-K1 cell line.</title>
        <authorList>
            <person name="Xu X."/>
            <person name="Nagarajan H."/>
            <person name="Lewis N.E."/>
            <person name="Pan S."/>
            <person name="Cai Z."/>
            <person name="Liu X."/>
            <person name="Chen W."/>
            <person name="Xie M."/>
            <person name="Wang W."/>
            <person name="Hammond S."/>
            <person name="Andersen M.R."/>
            <person name="Neff N."/>
            <person name="Passarelli B."/>
            <person name="Koh W."/>
            <person name="Fan H.C."/>
            <person name="Wang J."/>
            <person name="Gui Y."/>
            <person name="Lee K.H."/>
            <person name="Betenbaugh M.J."/>
            <person name="Quake S.R."/>
            <person name="Famili I."/>
            <person name="Palsson B.O."/>
            <person name="Wang J."/>
        </authorList>
    </citation>
    <scope>NUCLEOTIDE SEQUENCE [LARGE SCALE GENOMIC DNA]</scope>
    <source>
        <strain evidence="3">CHO K1 cell line</strain>
    </source>
</reference>
<name>G3HZ66_CRIGR</name>
<sequence>MNMLEADVSLIYAKYALIYFDILFHQIAMSYVESDTGKCTRKTLYHSGLGILSPWCVSIMVTLDTSFNLSGSIFMIHEINAFTVIQNNGFRGVEQPFCRDCISDIYITIYSSSKLTVMK</sequence>
<dbReference type="EMBL" id="JH000961">
    <property type="protein sequence ID" value="EGV99615.1"/>
    <property type="molecule type" value="Genomic_DNA"/>
</dbReference>
<accession>G3HZ66</accession>
<dbReference type="AlphaFoldDB" id="G3HZ66"/>
<dbReference type="InParanoid" id="G3HZ66"/>
<organism evidence="2 3">
    <name type="scientific">Cricetulus griseus</name>
    <name type="common">Chinese hamster</name>
    <name type="synonym">Cricetulus barabensis griseus</name>
    <dbReference type="NCBI Taxonomy" id="10029"/>
    <lineage>
        <taxon>Eukaryota</taxon>
        <taxon>Metazoa</taxon>
        <taxon>Chordata</taxon>
        <taxon>Craniata</taxon>
        <taxon>Vertebrata</taxon>
        <taxon>Euteleostomi</taxon>
        <taxon>Mammalia</taxon>
        <taxon>Eutheria</taxon>
        <taxon>Euarchontoglires</taxon>
        <taxon>Glires</taxon>
        <taxon>Rodentia</taxon>
        <taxon>Myomorpha</taxon>
        <taxon>Muroidea</taxon>
        <taxon>Cricetidae</taxon>
        <taxon>Cricetinae</taxon>
        <taxon>Cricetulus</taxon>
    </lineage>
</organism>
<gene>
    <name evidence="2" type="ORF">I79_016361</name>
</gene>
<proteinExistence type="predicted"/>
<protein>
    <submittedName>
        <fullName evidence="2">Uncharacterized protein</fullName>
    </submittedName>
</protein>
<dbReference type="Proteomes" id="UP000001075">
    <property type="component" value="Unassembled WGS sequence"/>
</dbReference>
<evidence type="ECO:0000256" key="1">
    <source>
        <dbReference type="SAM" id="Phobius"/>
    </source>
</evidence>
<keyword evidence="1" id="KW-1133">Transmembrane helix</keyword>
<keyword evidence="1" id="KW-0812">Transmembrane</keyword>
<evidence type="ECO:0000313" key="2">
    <source>
        <dbReference type="EMBL" id="EGV99615.1"/>
    </source>
</evidence>
<feature type="transmembrane region" description="Helical" evidence="1">
    <location>
        <begin position="12"/>
        <end position="32"/>
    </location>
</feature>
<evidence type="ECO:0000313" key="3">
    <source>
        <dbReference type="Proteomes" id="UP000001075"/>
    </source>
</evidence>